<reference evidence="6" key="1">
    <citation type="journal article" date="2015" name="Nat. Genet.">
        <title>The genome and transcriptome of the zoonotic hookworm Ancylostoma ceylanicum identify infection-specific gene families.</title>
        <authorList>
            <person name="Schwarz E.M."/>
            <person name="Hu Y."/>
            <person name="Antoshechkin I."/>
            <person name="Miller M.M."/>
            <person name="Sternberg P.W."/>
            <person name="Aroian R.V."/>
        </authorList>
    </citation>
    <scope>NUCLEOTIDE SEQUENCE</scope>
    <source>
        <strain evidence="6">HY135</strain>
    </source>
</reference>
<dbReference type="Pfam" id="PF00011">
    <property type="entry name" value="HSP20"/>
    <property type="match status" value="1"/>
</dbReference>
<feature type="region of interest" description="Disordered" evidence="3">
    <location>
        <begin position="108"/>
        <end position="143"/>
    </location>
</feature>
<dbReference type="Proteomes" id="UP000024635">
    <property type="component" value="Unassembled WGS sequence"/>
</dbReference>
<dbReference type="InterPro" id="IPR008978">
    <property type="entry name" value="HSP20-like_chaperone"/>
</dbReference>
<dbReference type="PROSITE" id="PS01031">
    <property type="entry name" value="SHSP"/>
    <property type="match status" value="1"/>
</dbReference>
<comment type="caution">
    <text evidence="5">The sequence shown here is derived from an EMBL/GenBank/DDBJ whole genome shotgun (WGS) entry which is preliminary data.</text>
</comment>
<comment type="similarity">
    <text evidence="1 2">Belongs to the small heat shock protein (HSP20) family.</text>
</comment>
<dbReference type="OrthoDB" id="1431247at2759"/>
<evidence type="ECO:0000313" key="5">
    <source>
        <dbReference type="EMBL" id="EYC04649.1"/>
    </source>
</evidence>
<feature type="compositionally biased region" description="Polar residues" evidence="3">
    <location>
        <begin position="130"/>
        <end position="143"/>
    </location>
</feature>
<dbReference type="InterPro" id="IPR002068">
    <property type="entry name" value="A-crystallin/Hsp20_dom"/>
</dbReference>
<dbReference type="CDD" id="cd06526">
    <property type="entry name" value="metazoan_ACD"/>
    <property type="match status" value="1"/>
</dbReference>
<dbReference type="GO" id="GO:0051082">
    <property type="term" value="F:unfolded protein binding"/>
    <property type="evidence" value="ECO:0007669"/>
    <property type="project" value="TreeGrafter"/>
</dbReference>
<sequence>MRILQKIQLHLCGRPYKEPRRALIFDDDVFDVFEDIGRCPEPFHDPAEEEAMSDLFEEVRDDGIKLTLSLNVSAFKPEELSVNLNEGTLTIEGKQEIKEDDSYSMRSFTRQWNSPRTSTSTRFTPPSLKTAASSLRPRTSQSQWEKTRGACKMTSIFVISTSNNPFAQNLSEFHELPYPRLPYRNPTKMGLRYKMNTIFVFNTSRPVLSAQVQKSGNYRSKNPSVNDQKSLKLTECCLAKECLSDRTGC</sequence>
<proteinExistence type="inferred from homology"/>
<evidence type="ECO:0000256" key="1">
    <source>
        <dbReference type="PROSITE-ProRule" id="PRU00285"/>
    </source>
</evidence>
<name>A0A016TNS3_9BILA</name>
<dbReference type="GO" id="GO:0005634">
    <property type="term" value="C:nucleus"/>
    <property type="evidence" value="ECO:0007669"/>
    <property type="project" value="TreeGrafter"/>
</dbReference>
<accession>A0A016TNS3</accession>
<organism evidence="5 6">
    <name type="scientific">Ancylostoma ceylanicum</name>
    <dbReference type="NCBI Taxonomy" id="53326"/>
    <lineage>
        <taxon>Eukaryota</taxon>
        <taxon>Metazoa</taxon>
        <taxon>Ecdysozoa</taxon>
        <taxon>Nematoda</taxon>
        <taxon>Chromadorea</taxon>
        <taxon>Rhabditida</taxon>
        <taxon>Rhabditina</taxon>
        <taxon>Rhabditomorpha</taxon>
        <taxon>Strongyloidea</taxon>
        <taxon>Ancylostomatidae</taxon>
        <taxon>Ancylostomatinae</taxon>
        <taxon>Ancylostoma</taxon>
    </lineage>
</organism>
<evidence type="ECO:0000259" key="4">
    <source>
        <dbReference type="PROSITE" id="PS01031"/>
    </source>
</evidence>
<dbReference type="PANTHER" id="PTHR45640:SF32">
    <property type="entry name" value="STRESS-INDUCED PROTEIN 1"/>
    <property type="match status" value="1"/>
</dbReference>
<keyword evidence="6" id="KW-1185">Reference proteome</keyword>
<dbReference type="GO" id="GO:0009408">
    <property type="term" value="P:response to heat"/>
    <property type="evidence" value="ECO:0007669"/>
    <property type="project" value="TreeGrafter"/>
</dbReference>
<feature type="compositionally biased region" description="Low complexity" evidence="3">
    <location>
        <begin position="114"/>
        <end position="127"/>
    </location>
</feature>
<dbReference type="AlphaFoldDB" id="A0A016TNS3"/>
<dbReference type="EMBL" id="JARK01001422">
    <property type="protein sequence ID" value="EYC04649.1"/>
    <property type="molecule type" value="Genomic_DNA"/>
</dbReference>
<gene>
    <name evidence="5" type="primary">Acey_s0086.g1906</name>
    <name evidence="5" type="ORF">Y032_0086g1906</name>
</gene>
<dbReference type="STRING" id="53326.A0A016TNS3"/>
<evidence type="ECO:0000313" key="6">
    <source>
        <dbReference type="Proteomes" id="UP000024635"/>
    </source>
</evidence>
<dbReference type="InterPro" id="IPR001436">
    <property type="entry name" value="Alpha-crystallin/sHSP_animal"/>
</dbReference>
<evidence type="ECO:0000256" key="3">
    <source>
        <dbReference type="SAM" id="MobiDB-lite"/>
    </source>
</evidence>
<feature type="domain" description="SHSP" evidence="4">
    <location>
        <begin position="46"/>
        <end position="154"/>
    </location>
</feature>
<protein>
    <recommendedName>
        <fullName evidence="4">SHSP domain-containing protein</fullName>
    </recommendedName>
</protein>
<dbReference type="GO" id="GO:0042026">
    <property type="term" value="P:protein refolding"/>
    <property type="evidence" value="ECO:0007669"/>
    <property type="project" value="TreeGrafter"/>
</dbReference>
<evidence type="ECO:0000256" key="2">
    <source>
        <dbReference type="RuleBase" id="RU003616"/>
    </source>
</evidence>
<dbReference type="SUPFAM" id="SSF49764">
    <property type="entry name" value="HSP20-like chaperones"/>
    <property type="match status" value="1"/>
</dbReference>
<dbReference type="PANTHER" id="PTHR45640">
    <property type="entry name" value="HEAT SHOCK PROTEIN HSP-12.2-RELATED"/>
    <property type="match status" value="1"/>
</dbReference>
<dbReference type="Gene3D" id="2.60.40.790">
    <property type="match status" value="1"/>
</dbReference>
<dbReference type="GO" id="GO:0036498">
    <property type="term" value="P:IRE1-mediated unfolded protein response"/>
    <property type="evidence" value="ECO:0007669"/>
    <property type="project" value="TreeGrafter"/>
</dbReference>
<dbReference type="GO" id="GO:0005737">
    <property type="term" value="C:cytoplasm"/>
    <property type="evidence" value="ECO:0007669"/>
    <property type="project" value="TreeGrafter"/>
</dbReference>